<keyword evidence="7" id="KW-1185">Reference proteome</keyword>
<evidence type="ECO:0000256" key="5">
    <source>
        <dbReference type="SAM" id="SignalP"/>
    </source>
</evidence>
<feature type="transmembrane region" description="Helical" evidence="4">
    <location>
        <begin position="291"/>
        <end position="309"/>
    </location>
</feature>
<keyword evidence="4" id="KW-0406">Ion transport</keyword>
<dbReference type="GO" id="GO:0005375">
    <property type="term" value="F:copper ion transmembrane transporter activity"/>
    <property type="evidence" value="ECO:0007669"/>
    <property type="project" value="UniProtKB-UniRule"/>
</dbReference>
<reference evidence="6" key="1">
    <citation type="journal article" date="2021" name="IMA Fungus">
        <title>Genomic characterization of three marine fungi, including Emericellopsis atlantica sp. nov. with signatures of a generalist lifestyle and marine biomass degradation.</title>
        <authorList>
            <person name="Hagestad O.C."/>
            <person name="Hou L."/>
            <person name="Andersen J.H."/>
            <person name="Hansen E.H."/>
            <person name="Altermark B."/>
            <person name="Li C."/>
            <person name="Kuhnert E."/>
            <person name="Cox R.J."/>
            <person name="Crous P.W."/>
            <person name="Spatafora J.W."/>
            <person name="Lail K."/>
            <person name="Amirebrahimi M."/>
            <person name="Lipzen A."/>
            <person name="Pangilinan J."/>
            <person name="Andreopoulos W."/>
            <person name="Hayes R.D."/>
            <person name="Ng V."/>
            <person name="Grigoriev I.V."/>
            <person name="Jackson S.A."/>
            <person name="Sutton T.D.S."/>
            <person name="Dobson A.D.W."/>
            <person name="Rama T."/>
        </authorList>
    </citation>
    <scope>NUCLEOTIDE SEQUENCE</scope>
    <source>
        <strain evidence="6">TRa018bII</strain>
    </source>
</reference>
<dbReference type="InterPro" id="IPR023346">
    <property type="entry name" value="Lysozyme-like_dom_sf"/>
</dbReference>
<keyword evidence="5" id="KW-0732">Signal</keyword>
<comment type="caution">
    <text evidence="6">The sequence shown here is derived from an EMBL/GenBank/DDBJ whole genome shotgun (WGS) entry which is preliminary data.</text>
</comment>
<feature type="chain" id="PRO_5040221516" description="Copper transport protein" evidence="5">
    <location>
        <begin position="20"/>
        <end position="365"/>
    </location>
</feature>
<keyword evidence="3 4" id="KW-0472">Membrane</keyword>
<keyword evidence="1 4" id="KW-0812">Transmembrane</keyword>
<dbReference type="OrthoDB" id="1193027at2759"/>
<evidence type="ECO:0000256" key="1">
    <source>
        <dbReference type="ARBA" id="ARBA00022692"/>
    </source>
</evidence>
<name>A0A9P7YMH3_9HELO</name>
<comment type="subcellular location">
    <subcellularLocation>
        <location evidence="4">Membrane</location>
        <topology evidence="4">Multi-pass membrane protein</topology>
    </subcellularLocation>
</comment>
<keyword evidence="2 4" id="KW-1133">Transmembrane helix</keyword>
<comment type="similarity">
    <text evidence="4">Belongs to the copper transporter (Ctr) (TC 1.A.56) family. SLC31A subfamily.</text>
</comment>
<evidence type="ECO:0000256" key="3">
    <source>
        <dbReference type="ARBA" id="ARBA00023136"/>
    </source>
</evidence>
<keyword evidence="4" id="KW-0186">Copper</keyword>
<feature type="signal peptide" evidence="5">
    <location>
        <begin position="1"/>
        <end position="19"/>
    </location>
</feature>
<evidence type="ECO:0000256" key="2">
    <source>
        <dbReference type="ARBA" id="ARBA00022989"/>
    </source>
</evidence>
<dbReference type="InterPro" id="IPR007274">
    <property type="entry name" value="Cop_transporter"/>
</dbReference>
<dbReference type="AlphaFoldDB" id="A0A9P7YMH3"/>
<dbReference type="GO" id="GO:0016020">
    <property type="term" value="C:membrane"/>
    <property type="evidence" value="ECO:0007669"/>
    <property type="project" value="UniProtKB-SubCell"/>
</dbReference>
<evidence type="ECO:0000313" key="6">
    <source>
        <dbReference type="EMBL" id="KAG9236483.1"/>
    </source>
</evidence>
<keyword evidence="4" id="KW-0813">Transport</keyword>
<dbReference type="Proteomes" id="UP000824998">
    <property type="component" value="Unassembled WGS sequence"/>
</dbReference>
<organism evidence="6 7">
    <name type="scientific">Amylocarpus encephaloides</name>
    <dbReference type="NCBI Taxonomy" id="45428"/>
    <lineage>
        <taxon>Eukaryota</taxon>
        <taxon>Fungi</taxon>
        <taxon>Dikarya</taxon>
        <taxon>Ascomycota</taxon>
        <taxon>Pezizomycotina</taxon>
        <taxon>Leotiomycetes</taxon>
        <taxon>Helotiales</taxon>
        <taxon>Helotiales incertae sedis</taxon>
        <taxon>Amylocarpus</taxon>
    </lineage>
</organism>
<dbReference type="EMBL" id="MU251406">
    <property type="protein sequence ID" value="KAG9236483.1"/>
    <property type="molecule type" value="Genomic_DNA"/>
</dbReference>
<dbReference type="Pfam" id="PF04145">
    <property type="entry name" value="Ctr"/>
    <property type="match status" value="1"/>
</dbReference>
<proteinExistence type="inferred from homology"/>
<keyword evidence="4" id="KW-0187">Copper transport</keyword>
<gene>
    <name evidence="6" type="ORF">BJ875DRAFT_371950</name>
</gene>
<protein>
    <recommendedName>
        <fullName evidence="4">Copper transport protein</fullName>
    </recommendedName>
</protein>
<evidence type="ECO:0000313" key="7">
    <source>
        <dbReference type="Proteomes" id="UP000824998"/>
    </source>
</evidence>
<dbReference type="SUPFAM" id="SSF53955">
    <property type="entry name" value="Lysozyme-like"/>
    <property type="match status" value="1"/>
</dbReference>
<dbReference type="Gene3D" id="1.10.530.10">
    <property type="match status" value="1"/>
</dbReference>
<sequence length="365" mass="38964">MAFNSAFILLLSLASQSLALPVVQERATTYDDGFYRPWTKAAAVQSVTTTLVAAPTAVAFSTETSVTSLSSSTDAASVPTSTGTVSATEVSYKKFSGDGSAAAGWPTQEEWVSFEQMWANNEPVMLTSCASQSFTNNSPEEMSQIKQAIIDQSKATGVDSRFILAVIMSESTGCVRVKSTYSPVDSIFNPGLMQDHSGEGTCFNVPAPCPEAQIKQMIQDGTAGTTAGDGLKQTLEAAVAKGASDATAVYVAARIYNSGNYNGGALEMLFTWNTNNLCLVFKWWHIRTTPGLIFSLVAVVAITAAYEALRSLSRRYERAVTRKVEGTPSELAISITMLAPKLEAFPLYALGLQMAVVVTEVEEGR</sequence>
<evidence type="ECO:0000256" key="4">
    <source>
        <dbReference type="RuleBase" id="RU367022"/>
    </source>
</evidence>
<accession>A0A9P7YMH3</accession>